<evidence type="ECO:0000313" key="2">
    <source>
        <dbReference type="Proteomes" id="UP000298460"/>
    </source>
</evidence>
<dbReference type="AlphaFoldDB" id="A0A4Z0RAG6"/>
<organism evidence="1 2">
    <name type="scientific">Desulfosporosinus fructosivorans</name>
    <dbReference type="NCBI Taxonomy" id="2018669"/>
    <lineage>
        <taxon>Bacteria</taxon>
        <taxon>Bacillati</taxon>
        <taxon>Bacillota</taxon>
        <taxon>Clostridia</taxon>
        <taxon>Eubacteriales</taxon>
        <taxon>Desulfitobacteriaceae</taxon>
        <taxon>Desulfosporosinus</taxon>
    </lineage>
</organism>
<sequence length="80" mass="9499">MASNLKKDAEWAEAKKKCRLNDETLKMAREMGLNPRSLIKNIPSPSQQWKAPVSIWIREMYQERLEKARRKKERKEISAE</sequence>
<dbReference type="OrthoDB" id="49627at2"/>
<keyword evidence="2" id="KW-1185">Reference proteome</keyword>
<dbReference type="Proteomes" id="UP000298460">
    <property type="component" value="Unassembled WGS sequence"/>
</dbReference>
<reference evidence="1 2" key="1">
    <citation type="submission" date="2019-03" db="EMBL/GenBank/DDBJ databases">
        <title>Draft Genome Sequence of Desulfosporosinus fructosivorans Strain 63.6F, Isolated from Marine Sediment in the Baltic Sea.</title>
        <authorList>
            <person name="Hausmann B."/>
            <person name="Vandieken V."/>
            <person name="Pjevac P."/>
            <person name="Schreck K."/>
            <person name="Herbold C.W."/>
            <person name="Loy A."/>
        </authorList>
    </citation>
    <scope>NUCLEOTIDE SEQUENCE [LARGE SCALE GENOMIC DNA]</scope>
    <source>
        <strain evidence="1 2">63.6F</strain>
    </source>
</reference>
<proteinExistence type="predicted"/>
<comment type="caution">
    <text evidence="1">The sequence shown here is derived from an EMBL/GenBank/DDBJ whole genome shotgun (WGS) entry which is preliminary data.</text>
</comment>
<dbReference type="EMBL" id="SPQQ01000002">
    <property type="protein sequence ID" value="TGE39434.1"/>
    <property type="molecule type" value="Genomic_DNA"/>
</dbReference>
<gene>
    <name evidence="1" type="ORF">E4K67_07345</name>
</gene>
<name>A0A4Z0RAG6_9FIRM</name>
<evidence type="ECO:0000313" key="1">
    <source>
        <dbReference type="EMBL" id="TGE39434.1"/>
    </source>
</evidence>
<accession>A0A4Z0RAG6</accession>
<protein>
    <submittedName>
        <fullName evidence="1">Uncharacterized protein</fullName>
    </submittedName>
</protein>